<feature type="region of interest" description="Disordered" evidence="1">
    <location>
        <begin position="1"/>
        <end position="35"/>
    </location>
</feature>
<protein>
    <submittedName>
        <fullName evidence="2">Uncharacterized protein</fullName>
    </submittedName>
</protein>
<accession>X0YAT9</accession>
<proteinExistence type="predicted"/>
<evidence type="ECO:0000313" key="2">
    <source>
        <dbReference type="EMBL" id="GAG44422.1"/>
    </source>
</evidence>
<feature type="non-terminal residue" evidence="2">
    <location>
        <position position="1"/>
    </location>
</feature>
<reference evidence="2" key="1">
    <citation type="journal article" date="2014" name="Front. Microbiol.">
        <title>High frequency of phylogenetically diverse reductive dehalogenase-homologous genes in deep subseafloor sedimentary metagenomes.</title>
        <authorList>
            <person name="Kawai M."/>
            <person name="Futagami T."/>
            <person name="Toyoda A."/>
            <person name="Takaki Y."/>
            <person name="Nishi S."/>
            <person name="Hori S."/>
            <person name="Arai W."/>
            <person name="Tsubouchi T."/>
            <person name="Morono Y."/>
            <person name="Uchiyama I."/>
            <person name="Ito T."/>
            <person name="Fujiyama A."/>
            <person name="Inagaki F."/>
            <person name="Takami H."/>
        </authorList>
    </citation>
    <scope>NUCLEOTIDE SEQUENCE</scope>
    <source>
        <strain evidence="2">Expedition CK06-06</strain>
    </source>
</reference>
<sequence>PRVRNRNKAHAEEEKQKKPLKRKALQAPSPIPESGCDESYYDEIYDKNVEMHIKKRGDIWLRSEPFFGERFQKRGVALLNRKKEREKA</sequence>
<dbReference type="EMBL" id="BARS01056642">
    <property type="protein sequence ID" value="GAG44422.1"/>
    <property type="molecule type" value="Genomic_DNA"/>
</dbReference>
<comment type="caution">
    <text evidence="2">The sequence shown here is derived from an EMBL/GenBank/DDBJ whole genome shotgun (WGS) entry which is preliminary data.</text>
</comment>
<organism evidence="2">
    <name type="scientific">marine sediment metagenome</name>
    <dbReference type="NCBI Taxonomy" id="412755"/>
    <lineage>
        <taxon>unclassified sequences</taxon>
        <taxon>metagenomes</taxon>
        <taxon>ecological metagenomes</taxon>
    </lineage>
</organism>
<gene>
    <name evidence="2" type="ORF">S01H1_83344</name>
</gene>
<name>X0YAT9_9ZZZZ</name>
<dbReference type="AlphaFoldDB" id="X0YAT9"/>
<evidence type="ECO:0000256" key="1">
    <source>
        <dbReference type="SAM" id="MobiDB-lite"/>
    </source>
</evidence>